<gene>
    <name evidence="4" type="ORF">LEP1GSC150_0017</name>
</gene>
<evidence type="ECO:0000259" key="2">
    <source>
        <dbReference type="Pfam" id="PF01370"/>
    </source>
</evidence>
<proteinExistence type="inferred from homology"/>
<reference evidence="4 5" key="1">
    <citation type="submission" date="2013-02" db="EMBL/GenBank/DDBJ databases">
        <authorList>
            <person name="Harkins D.M."/>
            <person name="Durkin A.S."/>
            <person name="Brinkac L.M."/>
            <person name="Haft D.H."/>
            <person name="Selengut J.D."/>
            <person name="Sanka R."/>
            <person name="DePew J."/>
            <person name="Purushe J."/>
            <person name="Tulsiani S.M."/>
            <person name="Graham G.C."/>
            <person name="Burns M.-A."/>
            <person name="Dohnt M.F."/>
            <person name="Smythe L.D."/>
            <person name="McKay D.B."/>
            <person name="Craig S.B."/>
            <person name="Vinetz J.M."/>
            <person name="Sutton G.G."/>
            <person name="Nierman W.C."/>
            <person name="Fouts D.E."/>
        </authorList>
    </citation>
    <scope>NUCLEOTIDE SEQUENCE [LARGE SCALE GENOMIC DNA]</scope>
    <source>
        <strain evidence="4 5">LT2050</strain>
    </source>
</reference>
<dbReference type="AlphaFoldDB" id="M3IE56"/>
<dbReference type="InterPro" id="IPR010099">
    <property type="entry name" value="SDR39U1"/>
</dbReference>
<dbReference type="SUPFAM" id="SSF51735">
    <property type="entry name" value="NAD(P)-binding Rossmann-fold domains"/>
    <property type="match status" value="1"/>
</dbReference>
<dbReference type="CDD" id="cd05242">
    <property type="entry name" value="SDR_a8"/>
    <property type="match status" value="1"/>
</dbReference>
<protein>
    <submittedName>
        <fullName evidence="4">TIGR01777 family protein</fullName>
    </submittedName>
</protein>
<evidence type="ECO:0000259" key="3">
    <source>
        <dbReference type="Pfam" id="PF08338"/>
    </source>
</evidence>
<dbReference type="NCBIfam" id="TIGR01777">
    <property type="entry name" value="yfcH"/>
    <property type="match status" value="1"/>
</dbReference>
<accession>M3IE56</accession>
<sequence>MNKIVLAGGSGFLGKSAAFYFRNLGYQVVVLSRSESKIINEIEYINWDAKSLGPWVSSLENSTAIINFTGKSVNCIYTETNKREIIDSRINSVKVIDQAVLNLKSPPKVIIQAASLAIFGDTKSDSTEESPLGKGFSVDVCKIWEDEFFKISIPDSRKVILRIGFVLGKNGGAIEPLTKLAKWFLGGSIGDGTQFISWIHIEDMNRMFEFCINQDVTGIFNATGPDPVENKFFMKALRKAVHRPWSPPAPKFIVKLGAFFIMKADSSLALTGRKCFPKRFIDLGFQFKHTDLTKNFRRVSLNSTAPNVVSAYWRSWM</sequence>
<evidence type="ECO:0000313" key="5">
    <source>
        <dbReference type="Proteomes" id="UP000011778"/>
    </source>
</evidence>
<name>M3IE56_LEPIT</name>
<dbReference type="EMBL" id="AFMD02000580">
    <property type="protein sequence ID" value="EMG18992.1"/>
    <property type="molecule type" value="Genomic_DNA"/>
</dbReference>
<dbReference type="InterPro" id="IPR036291">
    <property type="entry name" value="NAD(P)-bd_dom_sf"/>
</dbReference>
<dbReference type="Gene3D" id="3.40.50.720">
    <property type="entry name" value="NAD(P)-binding Rossmann-like Domain"/>
    <property type="match status" value="1"/>
</dbReference>
<dbReference type="PANTHER" id="PTHR11092:SF0">
    <property type="entry name" value="EPIMERASE FAMILY PROTEIN SDR39U1"/>
    <property type="match status" value="1"/>
</dbReference>
<dbReference type="InterPro" id="IPR013549">
    <property type="entry name" value="DUF1731"/>
</dbReference>
<evidence type="ECO:0000256" key="1">
    <source>
        <dbReference type="ARBA" id="ARBA00009353"/>
    </source>
</evidence>
<comment type="similarity">
    <text evidence="1">Belongs to the NAD(P)-dependent epimerase/dehydratase family. SDR39U1 subfamily.</text>
</comment>
<feature type="domain" description="DUF1731" evidence="3">
    <location>
        <begin position="249"/>
        <end position="294"/>
    </location>
</feature>
<feature type="domain" description="NAD-dependent epimerase/dehydratase" evidence="2">
    <location>
        <begin position="4"/>
        <end position="221"/>
    </location>
</feature>
<dbReference type="PANTHER" id="PTHR11092">
    <property type="entry name" value="SUGAR NUCLEOTIDE EPIMERASE RELATED"/>
    <property type="match status" value="1"/>
</dbReference>
<dbReference type="InterPro" id="IPR001509">
    <property type="entry name" value="Epimerase_deHydtase"/>
</dbReference>
<comment type="caution">
    <text evidence="4">The sequence shown here is derived from an EMBL/GenBank/DDBJ whole genome shotgun (WGS) entry which is preliminary data.</text>
</comment>
<dbReference type="Pfam" id="PF08338">
    <property type="entry name" value="DUF1731"/>
    <property type="match status" value="1"/>
</dbReference>
<dbReference type="Pfam" id="PF01370">
    <property type="entry name" value="Epimerase"/>
    <property type="match status" value="1"/>
</dbReference>
<organism evidence="4 5">
    <name type="scientific">Leptospira interrogans serovar Copenhageni str. LT2050</name>
    <dbReference type="NCBI Taxonomy" id="1001598"/>
    <lineage>
        <taxon>Bacteria</taxon>
        <taxon>Pseudomonadati</taxon>
        <taxon>Spirochaetota</taxon>
        <taxon>Spirochaetia</taxon>
        <taxon>Leptospirales</taxon>
        <taxon>Leptospiraceae</taxon>
        <taxon>Leptospira</taxon>
    </lineage>
</organism>
<evidence type="ECO:0000313" key="4">
    <source>
        <dbReference type="EMBL" id="EMG18992.1"/>
    </source>
</evidence>
<dbReference type="Proteomes" id="UP000011778">
    <property type="component" value="Unassembled WGS sequence"/>
</dbReference>